<reference evidence="10 11" key="1">
    <citation type="submission" date="2024-06" db="EMBL/GenBank/DDBJ databases">
        <title>A chromosome-level genome assembly of beet webworm, Loxostege sticticalis.</title>
        <authorList>
            <person name="Zhang Y."/>
        </authorList>
    </citation>
    <scope>NUCLEOTIDE SEQUENCE [LARGE SCALE GENOMIC DNA]</scope>
    <source>
        <strain evidence="10">AQ028</strain>
        <tissue evidence="10">Male pupae</tissue>
    </source>
</reference>
<evidence type="ECO:0000313" key="11">
    <source>
        <dbReference type="Proteomes" id="UP001549921"/>
    </source>
</evidence>
<keyword evidence="4" id="KW-0234">DNA repair</keyword>
<dbReference type="CDD" id="cd22285">
    <property type="entry name" value="HD_XLF_N"/>
    <property type="match status" value="1"/>
</dbReference>
<dbReference type="Pfam" id="PF09302">
    <property type="entry name" value="XLF"/>
    <property type="match status" value="1"/>
</dbReference>
<accession>A0ABD0T3U2</accession>
<protein>
    <recommendedName>
        <fullName evidence="7">Non-homologous end-joining factor 1</fullName>
    </recommendedName>
</protein>
<dbReference type="Proteomes" id="UP001549921">
    <property type="component" value="Unassembled WGS sequence"/>
</dbReference>
<evidence type="ECO:0000256" key="1">
    <source>
        <dbReference type="ARBA" id="ARBA00004123"/>
    </source>
</evidence>
<dbReference type="InterPro" id="IPR015381">
    <property type="entry name" value="XLF-like_N"/>
</dbReference>
<dbReference type="GO" id="GO:0003677">
    <property type="term" value="F:DNA binding"/>
    <property type="evidence" value="ECO:0007669"/>
    <property type="project" value="UniProtKB-KW"/>
</dbReference>
<dbReference type="InterPro" id="IPR053829">
    <property type="entry name" value="XLF-like_CC"/>
</dbReference>
<dbReference type="PANTHER" id="PTHR32235:SF1">
    <property type="entry name" value="NON-HOMOLOGOUS END-JOINING FACTOR 1"/>
    <property type="match status" value="1"/>
</dbReference>
<evidence type="ECO:0000256" key="3">
    <source>
        <dbReference type="ARBA" id="ARBA00023125"/>
    </source>
</evidence>
<keyword evidence="5" id="KW-0539">Nucleus</keyword>
<proteinExistence type="inferred from homology"/>
<dbReference type="Gene3D" id="2.170.210.10">
    <property type="entry name" value="DNA double-strand break repair and VJ recombination XRCC4, N-terminal"/>
    <property type="match status" value="1"/>
</dbReference>
<dbReference type="Pfam" id="PF21928">
    <property type="entry name" value="XLF_CC"/>
    <property type="match status" value="1"/>
</dbReference>
<evidence type="ECO:0000256" key="6">
    <source>
        <dbReference type="ARBA" id="ARBA00025747"/>
    </source>
</evidence>
<comment type="similarity">
    <text evidence="6">Belongs to the XRCC4-XLF family. XLF subfamily.</text>
</comment>
<sequence>MWKNIKNSNLFLRFTDKYEIFITDFVSVWFTYLSKSTFIRCLKESNILLEMAEEALIEKGMHVLSHPGDIKNVDQKFEKKTLVVSMTMLFGYPFKVTLKLCEGSKELFFQKVTQPLLRTISELKSSQNELCQLLNKKDSEIEEYKRMGGEIAIKFLKTPRFNEASLMSKYQTYQEYFGSSDETVQSLVKLKLDVPEDIATVKQEVLEDTVPAVQQTIKMEPDSQMADNQNTQIETPPTTFKQEAELSIKSELLSILPNSRKRMKKLNL</sequence>
<gene>
    <name evidence="10" type="ORF">ABMA28_000869</name>
</gene>
<name>A0ABD0T3U2_LOXSC</name>
<dbReference type="InterPro" id="IPR038051">
    <property type="entry name" value="XRCC4-like_N_sf"/>
</dbReference>
<dbReference type="GO" id="GO:0005634">
    <property type="term" value="C:nucleus"/>
    <property type="evidence" value="ECO:0007669"/>
    <property type="project" value="UniProtKB-SubCell"/>
</dbReference>
<evidence type="ECO:0000256" key="7">
    <source>
        <dbReference type="ARBA" id="ARBA00044529"/>
    </source>
</evidence>
<feature type="domain" description="XLF-like coiled-coil region" evidence="9">
    <location>
        <begin position="107"/>
        <end position="148"/>
    </location>
</feature>
<evidence type="ECO:0000256" key="4">
    <source>
        <dbReference type="ARBA" id="ARBA00023204"/>
    </source>
</evidence>
<keyword evidence="3" id="KW-0238">DNA-binding</keyword>
<evidence type="ECO:0000313" key="10">
    <source>
        <dbReference type="EMBL" id="KAL0832683.1"/>
    </source>
</evidence>
<dbReference type="Gene3D" id="1.10.287.450">
    <property type="entry name" value="Helix hairpin bin"/>
    <property type="match status" value="1"/>
</dbReference>
<comment type="subcellular location">
    <subcellularLocation>
        <location evidence="1">Nucleus</location>
    </subcellularLocation>
</comment>
<evidence type="ECO:0000259" key="8">
    <source>
        <dbReference type="Pfam" id="PF09302"/>
    </source>
</evidence>
<dbReference type="PANTHER" id="PTHR32235">
    <property type="entry name" value="NON-HOMOLOGOUS END-JOINING FACTOR 1"/>
    <property type="match status" value="1"/>
</dbReference>
<dbReference type="GO" id="GO:0006303">
    <property type="term" value="P:double-strand break repair via nonhomologous end joining"/>
    <property type="evidence" value="ECO:0007669"/>
    <property type="project" value="UniProtKB-ARBA"/>
</dbReference>
<feature type="domain" description="XLF-like N-terminal" evidence="8">
    <location>
        <begin position="2"/>
        <end position="101"/>
    </location>
</feature>
<dbReference type="InterPro" id="IPR052287">
    <property type="entry name" value="NHEJ_factor"/>
</dbReference>
<organism evidence="10 11">
    <name type="scientific">Loxostege sticticalis</name>
    <name type="common">Beet webworm moth</name>
    <dbReference type="NCBI Taxonomy" id="481309"/>
    <lineage>
        <taxon>Eukaryota</taxon>
        <taxon>Metazoa</taxon>
        <taxon>Ecdysozoa</taxon>
        <taxon>Arthropoda</taxon>
        <taxon>Hexapoda</taxon>
        <taxon>Insecta</taxon>
        <taxon>Pterygota</taxon>
        <taxon>Neoptera</taxon>
        <taxon>Endopterygota</taxon>
        <taxon>Lepidoptera</taxon>
        <taxon>Glossata</taxon>
        <taxon>Ditrysia</taxon>
        <taxon>Pyraloidea</taxon>
        <taxon>Crambidae</taxon>
        <taxon>Pyraustinae</taxon>
        <taxon>Loxostege</taxon>
    </lineage>
</organism>
<dbReference type="EMBL" id="JBEDNZ010000010">
    <property type="protein sequence ID" value="KAL0832683.1"/>
    <property type="molecule type" value="Genomic_DNA"/>
</dbReference>
<dbReference type="AlphaFoldDB" id="A0ABD0T3U2"/>
<comment type="caution">
    <text evidence="10">The sequence shown here is derived from an EMBL/GenBank/DDBJ whole genome shotgun (WGS) entry which is preliminary data.</text>
</comment>
<keyword evidence="2" id="KW-0227">DNA damage</keyword>
<evidence type="ECO:0000256" key="2">
    <source>
        <dbReference type="ARBA" id="ARBA00022763"/>
    </source>
</evidence>
<evidence type="ECO:0000256" key="5">
    <source>
        <dbReference type="ARBA" id="ARBA00023242"/>
    </source>
</evidence>
<evidence type="ECO:0000259" key="9">
    <source>
        <dbReference type="Pfam" id="PF21928"/>
    </source>
</evidence>